<keyword evidence="2" id="KW-1185">Reference proteome</keyword>
<organism evidence="1 2">
    <name type="scientific">Vespula maculifrons</name>
    <name type="common">Eastern yellow jacket</name>
    <name type="synonym">Wasp</name>
    <dbReference type="NCBI Taxonomy" id="7453"/>
    <lineage>
        <taxon>Eukaryota</taxon>
        <taxon>Metazoa</taxon>
        <taxon>Ecdysozoa</taxon>
        <taxon>Arthropoda</taxon>
        <taxon>Hexapoda</taxon>
        <taxon>Insecta</taxon>
        <taxon>Pterygota</taxon>
        <taxon>Neoptera</taxon>
        <taxon>Endopterygota</taxon>
        <taxon>Hymenoptera</taxon>
        <taxon>Apocrita</taxon>
        <taxon>Aculeata</taxon>
        <taxon>Vespoidea</taxon>
        <taxon>Vespidae</taxon>
        <taxon>Vespinae</taxon>
        <taxon>Vespula</taxon>
    </lineage>
</organism>
<dbReference type="AlphaFoldDB" id="A0ABD2BFF8"/>
<reference evidence="1 2" key="1">
    <citation type="journal article" date="2024" name="Ann. Entomol. Soc. Am.">
        <title>Genomic analyses of the southern and eastern yellowjacket wasps (Hymenoptera: Vespidae) reveal evolutionary signatures of social life.</title>
        <authorList>
            <person name="Catto M.A."/>
            <person name="Caine P.B."/>
            <person name="Orr S.E."/>
            <person name="Hunt B.G."/>
            <person name="Goodisman M.A.D."/>
        </authorList>
    </citation>
    <scope>NUCLEOTIDE SEQUENCE [LARGE SCALE GENOMIC DNA]</scope>
    <source>
        <strain evidence="1">232</strain>
        <tissue evidence="1">Head and thorax</tissue>
    </source>
</reference>
<name>A0ABD2BFF8_VESMC</name>
<comment type="caution">
    <text evidence="1">The sequence shown here is derived from an EMBL/GenBank/DDBJ whole genome shotgun (WGS) entry which is preliminary data.</text>
</comment>
<dbReference type="Proteomes" id="UP001607303">
    <property type="component" value="Unassembled WGS sequence"/>
</dbReference>
<evidence type="ECO:0000313" key="2">
    <source>
        <dbReference type="Proteomes" id="UP001607303"/>
    </source>
</evidence>
<evidence type="ECO:0000313" key="1">
    <source>
        <dbReference type="EMBL" id="KAL2731481.1"/>
    </source>
</evidence>
<sequence length="72" mass="8303">MTHQWKRRPIDIFPKVSTGKKFNSSLNPFQEECAYIEQLVDTYSLASPMSFLFYDSQRCVLTRHAATAISSI</sequence>
<dbReference type="EMBL" id="JAYRBN010000076">
    <property type="protein sequence ID" value="KAL2731481.1"/>
    <property type="molecule type" value="Genomic_DNA"/>
</dbReference>
<accession>A0ABD2BFF8</accession>
<proteinExistence type="predicted"/>
<gene>
    <name evidence="1" type="ORF">V1477_015304</name>
</gene>
<protein>
    <submittedName>
        <fullName evidence="1">Uncharacterized protein</fullName>
    </submittedName>
</protein>